<dbReference type="EMBL" id="QFQZ01000002">
    <property type="protein sequence ID" value="PZR37193.1"/>
    <property type="molecule type" value="Genomic_DNA"/>
</dbReference>
<dbReference type="Gene3D" id="3.30.160.250">
    <property type="match status" value="1"/>
</dbReference>
<dbReference type="AlphaFoldDB" id="A0A2W5VH16"/>
<dbReference type="SUPFAM" id="SSF143100">
    <property type="entry name" value="TTHA1013/TTHA0281-like"/>
    <property type="match status" value="1"/>
</dbReference>
<sequence length="143" mass="15255">MAVYPITLTSDDNDTFMVTSSAFPELATFGESEAAAKAQAVEAILEAIAARMSGGEDVPAPGDHARRDGGATVAVPLNVEAKVWLYRCLIAAGINRAELARRLGWHRPQVDRLFDLDHQSKNEQLEAAFAALGYQVGLTVSAA</sequence>
<dbReference type="SUPFAM" id="SSF47413">
    <property type="entry name" value="lambda repressor-like DNA-binding domains"/>
    <property type="match status" value="1"/>
</dbReference>
<dbReference type="Proteomes" id="UP000249393">
    <property type="component" value="Unassembled WGS sequence"/>
</dbReference>
<comment type="caution">
    <text evidence="1">The sequence shown here is derived from an EMBL/GenBank/DDBJ whole genome shotgun (WGS) entry which is preliminary data.</text>
</comment>
<proteinExistence type="predicted"/>
<name>A0A2W5VH16_9CAUL</name>
<reference evidence="1 2" key="1">
    <citation type="submission" date="2017-08" db="EMBL/GenBank/DDBJ databases">
        <title>Infants hospitalized years apart are colonized by the same room-sourced microbial strains.</title>
        <authorList>
            <person name="Brooks B."/>
            <person name="Olm M.R."/>
            <person name="Firek B.A."/>
            <person name="Baker R."/>
            <person name="Thomas B.C."/>
            <person name="Morowitz M.J."/>
            <person name="Banfield J.F."/>
        </authorList>
    </citation>
    <scope>NUCLEOTIDE SEQUENCE [LARGE SCALE GENOMIC DNA]</scope>
    <source>
        <strain evidence="1">S2_003_000_R2_4</strain>
    </source>
</reference>
<dbReference type="InterPro" id="IPR010982">
    <property type="entry name" value="Lambda_DNA-bd_dom_sf"/>
</dbReference>
<evidence type="ECO:0000313" key="2">
    <source>
        <dbReference type="Proteomes" id="UP000249393"/>
    </source>
</evidence>
<gene>
    <name evidence="1" type="ORF">DI526_01365</name>
</gene>
<organism evidence="1 2">
    <name type="scientific">Caulobacter segnis</name>
    <dbReference type="NCBI Taxonomy" id="88688"/>
    <lineage>
        <taxon>Bacteria</taxon>
        <taxon>Pseudomonadati</taxon>
        <taxon>Pseudomonadota</taxon>
        <taxon>Alphaproteobacteria</taxon>
        <taxon>Caulobacterales</taxon>
        <taxon>Caulobacteraceae</taxon>
        <taxon>Caulobacter</taxon>
    </lineage>
</organism>
<protein>
    <submittedName>
        <fullName evidence="1">HicB family protein</fullName>
    </submittedName>
</protein>
<accession>A0A2W5VH16</accession>
<dbReference type="RefSeq" id="WP_304273183.1">
    <property type="nucleotide sequence ID" value="NZ_QFQZ01000002.1"/>
</dbReference>
<dbReference type="GO" id="GO:0003677">
    <property type="term" value="F:DNA binding"/>
    <property type="evidence" value="ECO:0007669"/>
    <property type="project" value="InterPro"/>
</dbReference>
<evidence type="ECO:0000313" key="1">
    <source>
        <dbReference type="EMBL" id="PZR37193.1"/>
    </source>
</evidence>
<dbReference type="InterPro" id="IPR035069">
    <property type="entry name" value="TTHA1013/TTHA0281-like"/>
</dbReference>